<feature type="compositionally biased region" description="Basic residues" evidence="1">
    <location>
        <begin position="171"/>
        <end position="181"/>
    </location>
</feature>
<keyword evidence="2" id="KW-0472">Membrane</keyword>
<feature type="compositionally biased region" description="Polar residues" evidence="1">
    <location>
        <begin position="184"/>
        <end position="202"/>
    </location>
</feature>
<evidence type="ECO:0000313" key="3">
    <source>
        <dbReference type="EMBL" id="OYQ47809.1"/>
    </source>
</evidence>
<reference evidence="3 4" key="1">
    <citation type="submission" date="2017-07" db="EMBL/GenBank/DDBJ databases">
        <title>Flavobacterium cyanobacteriorum sp. nov., isolated from cyanobacterial aggregates in a eutrophic lake.</title>
        <authorList>
            <person name="Cai H."/>
        </authorList>
    </citation>
    <scope>NUCLEOTIDE SEQUENCE [LARGE SCALE GENOMIC DNA]</scope>
    <source>
        <strain evidence="3 4">TH167</strain>
    </source>
</reference>
<dbReference type="Proteomes" id="UP000216035">
    <property type="component" value="Unassembled WGS sequence"/>
</dbReference>
<dbReference type="InterPro" id="IPR011250">
    <property type="entry name" value="OMP/PagP_B-barrel"/>
</dbReference>
<gene>
    <name evidence="3" type="ORF">CHX27_02825</name>
</gene>
<evidence type="ECO:0000256" key="2">
    <source>
        <dbReference type="SAM" id="Phobius"/>
    </source>
</evidence>
<sequence length="556" mass="60820">MKERKNIDRLFQEKFKDFEQVPDPVVWENIEHALLQKKKRRVIPIWWKLAGAAAILIPMIFGLQLLFTNNSSTSLPVSGNESENGMVAKPSAKPDTTETQNPNEQNPNDENSAANGNNNPSSSEAVATAAGAENKASENAQGTKPTNASTSNRTTTANENAVASSEELGTKVKRNSTVKKTKNTDINSQNNRSENAVATAGTTRKPKSKKLRQNAVNTTQSSTAVALQNSVNNQTNNAANNPNSNTAIPELKPLDKDPLVYALPETSNGANNANTDTKTVGKPVETVTENAVAAVPETNPLEQLLQQQTEKTDTKTAEAKREKWQITPNVAPIYFNSAGNGSPIHTAFATNDKSYDRSMSVGINVNYAINKRFAIRTGVNKFQLGYETNEVAFIAALEPQVFETTTVTPAARGVAVVNRSQMETGALAVDAAMQQSTMGFMNQEFGYFEVPLEMSYKVLDSKFGINVIGGLSTLFLAENNVSLRSDSFSTSLGEATNLNDVHFSSNIGLGFQYRFFKNFELNFEPMFKYQINTFSRDAGNFRPYFVALYSGISYRF</sequence>
<keyword evidence="4" id="KW-1185">Reference proteome</keyword>
<feature type="region of interest" description="Disordered" evidence="1">
    <location>
        <begin position="76"/>
        <end position="221"/>
    </location>
</feature>
<name>A0A256A2E4_9FLAO</name>
<protein>
    <recommendedName>
        <fullName evidence="5">Outer membrane protein beta-barrel domain-containing protein</fullName>
    </recommendedName>
</protein>
<feature type="transmembrane region" description="Helical" evidence="2">
    <location>
        <begin position="45"/>
        <end position="67"/>
    </location>
</feature>
<dbReference type="EMBL" id="NOXX01000139">
    <property type="protein sequence ID" value="OYQ47809.1"/>
    <property type="molecule type" value="Genomic_DNA"/>
</dbReference>
<keyword evidence="2" id="KW-1133">Transmembrane helix</keyword>
<dbReference type="OrthoDB" id="1113942at2"/>
<organism evidence="3 4">
    <name type="scientific">Flavobacterium aurantiibacter</name>
    <dbReference type="NCBI Taxonomy" id="2023067"/>
    <lineage>
        <taxon>Bacteria</taxon>
        <taxon>Pseudomonadati</taxon>
        <taxon>Bacteroidota</taxon>
        <taxon>Flavobacteriia</taxon>
        <taxon>Flavobacteriales</taxon>
        <taxon>Flavobacteriaceae</taxon>
        <taxon>Flavobacterium</taxon>
    </lineage>
</organism>
<evidence type="ECO:0008006" key="5">
    <source>
        <dbReference type="Google" id="ProtNLM"/>
    </source>
</evidence>
<feature type="compositionally biased region" description="Low complexity" evidence="1">
    <location>
        <begin position="97"/>
        <end position="125"/>
    </location>
</feature>
<dbReference type="AlphaFoldDB" id="A0A256A2E4"/>
<dbReference type="SUPFAM" id="SSF56925">
    <property type="entry name" value="OMPA-like"/>
    <property type="match status" value="1"/>
</dbReference>
<keyword evidence="2" id="KW-0812">Transmembrane</keyword>
<feature type="compositionally biased region" description="Low complexity" evidence="1">
    <location>
        <begin position="146"/>
        <end position="161"/>
    </location>
</feature>
<proteinExistence type="predicted"/>
<dbReference type="RefSeq" id="WP_094485251.1">
    <property type="nucleotide sequence ID" value="NZ_NOXX01000139.1"/>
</dbReference>
<evidence type="ECO:0000313" key="4">
    <source>
        <dbReference type="Proteomes" id="UP000216035"/>
    </source>
</evidence>
<comment type="caution">
    <text evidence="3">The sequence shown here is derived from an EMBL/GenBank/DDBJ whole genome shotgun (WGS) entry which is preliminary data.</text>
</comment>
<evidence type="ECO:0000256" key="1">
    <source>
        <dbReference type="SAM" id="MobiDB-lite"/>
    </source>
</evidence>
<accession>A0A256A2E4</accession>